<gene>
    <name evidence="2" type="ORF">DdX_13676</name>
</gene>
<proteinExistence type="predicted"/>
<feature type="region of interest" description="Disordered" evidence="1">
    <location>
        <begin position="162"/>
        <end position="192"/>
    </location>
</feature>
<dbReference type="Proteomes" id="UP001201812">
    <property type="component" value="Unassembled WGS sequence"/>
</dbReference>
<reference evidence="2" key="1">
    <citation type="submission" date="2022-01" db="EMBL/GenBank/DDBJ databases">
        <title>Genome Sequence Resource for Two Populations of Ditylenchus destructor, the Migratory Endoparasitic Phytonematode.</title>
        <authorList>
            <person name="Zhang H."/>
            <person name="Lin R."/>
            <person name="Xie B."/>
        </authorList>
    </citation>
    <scope>NUCLEOTIDE SEQUENCE</scope>
    <source>
        <strain evidence="2">BazhouSP</strain>
    </source>
</reference>
<dbReference type="EMBL" id="JAKKPZ010000057">
    <property type="protein sequence ID" value="KAI1705361.1"/>
    <property type="molecule type" value="Genomic_DNA"/>
</dbReference>
<evidence type="ECO:0000313" key="3">
    <source>
        <dbReference type="Proteomes" id="UP001201812"/>
    </source>
</evidence>
<evidence type="ECO:0000313" key="2">
    <source>
        <dbReference type="EMBL" id="KAI1705361.1"/>
    </source>
</evidence>
<organism evidence="2 3">
    <name type="scientific">Ditylenchus destructor</name>
    <dbReference type="NCBI Taxonomy" id="166010"/>
    <lineage>
        <taxon>Eukaryota</taxon>
        <taxon>Metazoa</taxon>
        <taxon>Ecdysozoa</taxon>
        <taxon>Nematoda</taxon>
        <taxon>Chromadorea</taxon>
        <taxon>Rhabditida</taxon>
        <taxon>Tylenchina</taxon>
        <taxon>Tylenchomorpha</taxon>
        <taxon>Sphaerularioidea</taxon>
        <taxon>Anguinidae</taxon>
        <taxon>Anguininae</taxon>
        <taxon>Ditylenchus</taxon>
    </lineage>
</organism>
<dbReference type="AlphaFoldDB" id="A0AAD4MUW5"/>
<protein>
    <submittedName>
        <fullName evidence="2">Uncharacterized protein</fullName>
    </submittedName>
</protein>
<evidence type="ECO:0000256" key="1">
    <source>
        <dbReference type="SAM" id="MobiDB-lite"/>
    </source>
</evidence>
<keyword evidence="3" id="KW-1185">Reference proteome</keyword>
<sequence length="528" mass="60086">MANNLDNNICSTLSLLFPYGIENEAGPSKASTNYFDLDELFPQSSQADVDDEIQLLSDEEVEQCLTSSTRYSIPSHSRTRRVIDSRKNANLYSHFADNELGDNRETYNSTLKPRELGPLVQLRKYANFQPKHSEIENEKIKRLAEIRNRKEEELVQAYKAKRKEREQTRFNRDPEAQAKHRANHRESQKRYLGRERRAKLCGACANSPTNETQDLPGCSKSPPPIIILHETVTNTNPTTSTNEPELIILEEEPPVKIIHKISARSVTEGTENMDIGHEHACTMEMEVVDEPIAKISDSISARSITEGPENEGGCQDNIDWDEITILPANLADENVLLPNTLRKTTSNRFSNEIESMRLNEMRKRKNDEILVVWMGNNTEKRMKSQQERRTAITEKVNSETLQTNTVNYCTNAIGSLPECSKSPPDIVDLDEIVPPTNNLPEIFDVEDEPNQLTSNRNMNTRRTPSILARKVQKNSKATSINFDEFSTPANIETNQVMATWRKQLCIEEEPVMEASEEDKKNSVKHSNC</sequence>
<accession>A0AAD4MUW5</accession>
<feature type="compositionally biased region" description="Basic and acidic residues" evidence="1">
    <location>
        <begin position="163"/>
        <end position="192"/>
    </location>
</feature>
<comment type="caution">
    <text evidence="2">The sequence shown here is derived from an EMBL/GenBank/DDBJ whole genome shotgun (WGS) entry which is preliminary data.</text>
</comment>
<name>A0AAD4MUW5_9BILA</name>